<dbReference type="KEGG" id="mbak:MSBR3_2888"/>
<dbReference type="EMBL" id="CP009517">
    <property type="protein sequence ID" value="AKB83466.1"/>
    <property type="molecule type" value="Genomic_DNA"/>
</dbReference>
<keyword evidence="5" id="KW-1185">Reference proteome</keyword>
<dbReference type="STRING" id="1434107.MSBR3_2888"/>
<proteinExistence type="predicted"/>
<dbReference type="InterPro" id="IPR025714">
    <property type="entry name" value="Methyltranfer_dom"/>
</dbReference>
<feature type="region of interest" description="Disordered" evidence="2">
    <location>
        <begin position="805"/>
        <end position="879"/>
    </location>
</feature>
<dbReference type="InterPro" id="IPR010743">
    <property type="entry name" value="Methionine_synth_MetW"/>
</dbReference>
<dbReference type="Proteomes" id="UP000033066">
    <property type="component" value="Chromosome"/>
</dbReference>
<dbReference type="Gene3D" id="1.20.5.340">
    <property type="match status" value="1"/>
</dbReference>
<dbReference type="InterPro" id="IPR029063">
    <property type="entry name" value="SAM-dependent_MTases_sf"/>
</dbReference>
<dbReference type="GeneID" id="25418769"/>
<dbReference type="Pfam" id="PF13847">
    <property type="entry name" value="Methyltransf_31"/>
    <property type="match status" value="1"/>
</dbReference>
<dbReference type="HOGENOM" id="CLU_286627_0_0_2"/>
<sequence>MLDELISIYNRTNYDFRNYVFPGDKFSHLFNEWIDYYRMKFAVAKMIRPTSILEIGVGYGYSAITFLKASENATYLGIDNGLNALEGSKGADNWAKEITKNYKAEFLLANSRSMTTLPGDFYDLIHINGQKDGDSTFHDLELALEKGKWILVDGYFWSDENLLSATYFLNKYKDVIEFSITIPSYAGELLIKTKSSAKHMFVEGLNKENSNLEDIIDSYKRYKGREFEDSRLISISCLANPNKDMNILDVGCGRGELSYILSRSGAHVTGIDDSSSAIRKAKATYLADKPIKNLEFIQDNFLNHKFNKKYDIIIATDLIERTPEDKLELIILKIAELLKENGLFITYIHPNKLYYQYTYEAKRKIAKSIGLYIPENPRTFYEDLRHVNEQTPQSLFLNLNKYFSHILTWVNDSQDLAGSLTNSFSSEEYNNARTILAVSSFEDLDRNRIVQLLSPKKLDCEGVNVEALSEKDSINTFSNKKFKLNITLKNNGKERLVSLPPYPVHISYHWLKTDNTCEVFDGLRTEILPALNSKEQRDLQVDIVAPQEYGEYQLQIDLVQEGCFWLQEITNKPLLNISAKVEQNPDECRSEESKVDNTFEIKDDEINVEEIMEKIRENIRERKESEDPKSAEEIEQVFSEVSPRARSPQEPGIINLDYNIRNDNYSISSHRPLLGTFLIKGRNLVHGEVRRYVDPVFQKQSQLNYNLAGVLSDAKETAASCSHKVEKLTSEIEELEDENRLLKSKIEQLSSETEKLKVESEQLKSEVVSSIKKEVESIISAVNLDLESKAWLNKVLESRIQKGLENQGTDSSGKANAQINSSGKANAQINTSGKTSALNNSFGKTNAQNNLSGKSNVQINSSGNANTQTNTSGSANTQINASCSADPQINYYVFEERFRGSREHILQHQMNFIGYFENCTNVLDIGCGRGEFLELAKQKGINARGIDVDEDMINFCKSKGLNAELKDAIKTLEEIKDKSLDGIFISQVVEHLSPRYLINMLSLCNKKLKYGFYIIIETVNPLSLFSLANFYIDLSHVKPVHPETLKFLVNTAGFRDIETKFLSPVPPEMRLKKLPGLKDAEENKSIIEISNQNIDMINDALYGAQDYAVIGKK</sequence>
<dbReference type="Pfam" id="PF07021">
    <property type="entry name" value="MetW"/>
    <property type="match status" value="1"/>
</dbReference>
<protein>
    <recommendedName>
        <fullName evidence="3">Methyltransferase domain-containing protein</fullName>
    </recommendedName>
</protein>
<feature type="domain" description="Methyltransferase" evidence="3">
    <location>
        <begin position="242"/>
        <end position="346"/>
    </location>
</feature>
<dbReference type="OrthoDB" id="142890at2157"/>
<dbReference type="PANTHER" id="PTHR43861">
    <property type="entry name" value="TRANS-ACONITATE 2-METHYLTRANSFERASE-RELATED"/>
    <property type="match status" value="1"/>
</dbReference>
<organism evidence="4 5">
    <name type="scientific">Methanosarcina barkeri 3</name>
    <dbReference type="NCBI Taxonomy" id="1434107"/>
    <lineage>
        <taxon>Archaea</taxon>
        <taxon>Methanobacteriati</taxon>
        <taxon>Methanobacteriota</taxon>
        <taxon>Stenosarchaea group</taxon>
        <taxon>Methanomicrobia</taxon>
        <taxon>Methanosarcinales</taxon>
        <taxon>Methanosarcinaceae</taxon>
        <taxon>Methanosarcina</taxon>
    </lineage>
</organism>
<dbReference type="PATRIC" id="fig|1434107.4.peg.3664"/>
<keyword evidence="1" id="KW-0175">Coiled coil</keyword>
<dbReference type="AlphaFoldDB" id="A0A0E3SMH6"/>
<feature type="coiled-coil region" evidence="1">
    <location>
        <begin position="718"/>
        <end position="766"/>
    </location>
</feature>
<dbReference type="RefSeq" id="WP_052723436.1">
    <property type="nucleotide sequence ID" value="NZ_CP009517.1"/>
</dbReference>
<gene>
    <name evidence="4" type="ORF">MSBR3_2888</name>
</gene>
<evidence type="ECO:0000256" key="2">
    <source>
        <dbReference type="SAM" id="MobiDB-lite"/>
    </source>
</evidence>
<evidence type="ECO:0000259" key="3">
    <source>
        <dbReference type="Pfam" id="PF13847"/>
    </source>
</evidence>
<evidence type="ECO:0000313" key="5">
    <source>
        <dbReference type="Proteomes" id="UP000033066"/>
    </source>
</evidence>
<dbReference type="CDD" id="cd02440">
    <property type="entry name" value="AdoMet_MTases"/>
    <property type="match status" value="2"/>
</dbReference>
<name>A0A0E3SMH6_METBA</name>
<evidence type="ECO:0000313" key="4">
    <source>
        <dbReference type="EMBL" id="AKB83466.1"/>
    </source>
</evidence>
<reference evidence="4" key="1">
    <citation type="submission" date="2014-07" db="EMBL/GenBank/DDBJ databases">
        <title>Methanogenic archaea and the global carbon cycle.</title>
        <authorList>
            <person name="Henriksen J.R."/>
            <person name="Luke J."/>
            <person name="Reinhart S."/>
            <person name="Benedict M.N."/>
            <person name="Youngblut N.D."/>
            <person name="Metcalf M.E."/>
            <person name="Whitaker R.J."/>
            <person name="Metcalf W.W."/>
        </authorList>
    </citation>
    <scope>NUCLEOTIDE SEQUENCE [LARGE SCALE GENOMIC DNA]</scope>
    <source>
        <strain evidence="4">3</strain>
    </source>
</reference>
<dbReference type="Gene3D" id="3.40.50.150">
    <property type="entry name" value="Vaccinia Virus protein VP39"/>
    <property type="match status" value="3"/>
</dbReference>
<accession>A0A0E3SMH6</accession>
<dbReference type="SUPFAM" id="SSF53335">
    <property type="entry name" value="S-adenosyl-L-methionine-dependent methyltransferases"/>
    <property type="match status" value="3"/>
</dbReference>
<evidence type="ECO:0000256" key="1">
    <source>
        <dbReference type="SAM" id="Coils"/>
    </source>
</evidence>